<dbReference type="SUPFAM" id="SSF55120">
    <property type="entry name" value="Pseudouridine synthase"/>
    <property type="match status" value="1"/>
</dbReference>
<evidence type="ECO:0000259" key="3">
    <source>
        <dbReference type="SMART" id="SM00363"/>
    </source>
</evidence>
<dbReference type="EMBL" id="UINC01021284">
    <property type="protein sequence ID" value="SVA88503.1"/>
    <property type="molecule type" value="Genomic_DNA"/>
</dbReference>
<dbReference type="PANTHER" id="PTHR21600">
    <property type="entry name" value="MITOCHONDRIAL RNA PSEUDOURIDINE SYNTHASE"/>
    <property type="match status" value="1"/>
</dbReference>
<reference evidence="4" key="1">
    <citation type="submission" date="2018-05" db="EMBL/GenBank/DDBJ databases">
        <authorList>
            <person name="Lanie J.A."/>
            <person name="Ng W.-L."/>
            <person name="Kazmierczak K.M."/>
            <person name="Andrzejewski T.M."/>
            <person name="Davidsen T.M."/>
            <person name="Wayne K.J."/>
            <person name="Tettelin H."/>
            <person name="Glass J.I."/>
            <person name="Rusch D."/>
            <person name="Podicherti R."/>
            <person name="Tsui H.-C.T."/>
            <person name="Winkler M.E."/>
        </authorList>
    </citation>
    <scope>NUCLEOTIDE SEQUENCE</scope>
</reference>
<dbReference type="PANTHER" id="PTHR21600:SF44">
    <property type="entry name" value="RIBOSOMAL LARGE SUBUNIT PSEUDOURIDINE SYNTHASE D"/>
    <property type="match status" value="1"/>
</dbReference>
<dbReference type="InterPro" id="IPR002942">
    <property type="entry name" value="S4_RNA-bd"/>
</dbReference>
<dbReference type="CDD" id="cd02869">
    <property type="entry name" value="PseudoU_synth_RluA_like"/>
    <property type="match status" value="1"/>
</dbReference>
<protein>
    <recommendedName>
        <fullName evidence="3">RNA-binding S4 domain-containing protein</fullName>
    </recommendedName>
</protein>
<dbReference type="Pfam" id="PF00849">
    <property type="entry name" value="PseudoU_synth_2"/>
    <property type="match status" value="1"/>
</dbReference>
<dbReference type="GO" id="GO:0009982">
    <property type="term" value="F:pseudouridine synthase activity"/>
    <property type="evidence" value="ECO:0007669"/>
    <property type="project" value="InterPro"/>
</dbReference>
<evidence type="ECO:0000256" key="1">
    <source>
        <dbReference type="ARBA" id="ARBA00010876"/>
    </source>
</evidence>
<feature type="domain" description="RNA-binding S4" evidence="3">
    <location>
        <begin position="16"/>
        <end position="76"/>
    </location>
</feature>
<evidence type="ECO:0000313" key="4">
    <source>
        <dbReference type="EMBL" id="SVA88503.1"/>
    </source>
</evidence>
<accession>A0A381ZID3</accession>
<dbReference type="InterPro" id="IPR006224">
    <property type="entry name" value="PsdUridine_synth_RluA-like_CS"/>
</dbReference>
<keyword evidence="2" id="KW-0413">Isomerase</keyword>
<dbReference type="Pfam" id="PF01479">
    <property type="entry name" value="S4"/>
    <property type="match status" value="1"/>
</dbReference>
<dbReference type="Gene3D" id="3.30.2350.10">
    <property type="entry name" value="Pseudouridine synthase"/>
    <property type="match status" value="1"/>
</dbReference>
<dbReference type="GO" id="GO:0003723">
    <property type="term" value="F:RNA binding"/>
    <property type="evidence" value="ECO:0007669"/>
    <property type="project" value="InterPro"/>
</dbReference>
<dbReference type="CDD" id="cd00165">
    <property type="entry name" value="S4"/>
    <property type="match status" value="1"/>
</dbReference>
<dbReference type="AlphaFoldDB" id="A0A381ZID3"/>
<dbReference type="InterPro" id="IPR036986">
    <property type="entry name" value="S4_RNA-bd_sf"/>
</dbReference>
<dbReference type="NCBIfam" id="TIGR00005">
    <property type="entry name" value="rluA_subfam"/>
    <property type="match status" value="1"/>
</dbReference>
<dbReference type="GO" id="GO:0000455">
    <property type="term" value="P:enzyme-directed rRNA pseudouridine synthesis"/>
    <property type="evidence" value="ECO:0007669"/>
    <property type="project" value="TreeGrafter"/>
</dbReference>
<evidence type="ECO:0000256" key="2">
    <source>
        <dbReference type="ARBA" id="ARBA00023235"/>
    </source>
</evidence>
<dbReference type="InterPro" id="IPR050188">
    <property type="entry name" value="RluA_PseudoU_synthase"/>
</dbReference>
<dbReference type="PROSITE" id="PS50889">
    <property type="entry name" value="S4"/>
    <property type="match status" value="1"/>
</dbReference>
<dbReference type="SMART" id="SM00363">
    <property type="entry name" value="S4"/>
    <property type="match status" value="1"/>
</dbReference>
<dbReference type="InterPro" id="IPR006225">
    <property type="entry name" value="PsdUridine_synth_RluC/D"/>
</dbReference>
<dbReference type="InterPro" id="IPR006145">
    <property type="entry name" value="PsdUridine_synth_RsuA/RluA"/>
</dbReference>
<dbReference type="InterPro" id="IPR020103">
    <property type="entry name" value="PsdUridine_synth_cat_dom_sf"/>
</dbReference>
<gene>
    <name evidence="4" type="ORF">METZ01_LOCUS141357</name>
</gene>
<sequence length="326" mass="37663">MKNIIKLIVNDSDKEIRIDLFLTKKKKELSRTRVKNLILKENLKINNLVVKDPSKKISTGDKIIFEIPEPKKASLKPYEYKLDIVYEDSDLVVINKFAGISMHPSVGNYDNTIVNALMNYDDKKLSNIGDELRPGIVHRIDKDTSGLIVIAKNNLSHEKLSNQFAEHSITRVYQALIWGKLRPQNGKIETLITRSSKNRQMMEVGITRGKKAITNYKTLETFENDKVPTLSLVECRLETGRTHQIRVHMSHKGNNILGDKKYKKKFKKFKNIDPKLEECILKLDRQFLHAKVLGFYHPRSGERLEFSSNLPNNLDDILKKLRNTNK</sequence>
<dbReference type="PROSITE" id="PS01129">
    <property type="entry name" value="PSI_RLU"/>
    <property type="match status" value="1"/>
</dbReference>
<proteinExistence type="inferred from homology"/>
<organism evidence="4">
    <name type="scientific">marine metagenome</name>
    <dbReference type="NCBI Taxonomy" id="408172"/>
    <lineage>
        <taxon>unclassified sequences</taxon>
        <taxon>metagenomes</taxon>
        <taxon>ecological metagenomes</taxon>
    </lineage>
</organism>
<comment type="similarity">
    <text evidence="1">Belongs to the pseudouridine synthase RluA family.</text>
</comment>
<dbReference type="Gene3D" id="3.10.290.10">
    <property type="entry name" value="RNA-binding S4 domain"/>
    <property type="match status" value="1"/>
</dbReference>
<name>A0A381ZID3_9ZZZZ</name>
<dbReference type="SUPFAM" id="SSF55174">
    <property type="entry name" value="Alpha-L RNA-binding motif"/>
    <property type="match status" value="1"/>
</dbReference>